<feature type="transmembrane region" description="Helical" evidence="1">
    <location>
        <begin position="69"/>
        <end position="89"/>
    </location>
</feature>
<dbReference type="GO" id="GO:0006508">
    <property type="term" value="P:proteolysis"/>
    <property type="evidence" value="ECO:0007669"/>
    <property type="project" value="InterPro"/>
</dbReference>
<feature type="transmembrane region" description="Helical" evidence="1">
    <location>
        <begin position="37"/>
        <end position="57"/>
    </location>
</feature>
<dbReference type="AlphaFoldDB" id="A0A9D2MQ56"/>
<dbReference type="EMBL" id="DWXE01000012">
    <property type="protein sequence ID" value="HJB90639.1"/>
    <property type="molecule type" value="Genomic_DNA"/>
</dbReference>
<reference evidence="2" key="1">
    <citation type="journal article" date="2021" name="PeerJ">
        <title>Extensive microbial diversity within the chicken gut microbiome revealed by metagenomics and culture.</title>
        <authorList>
            <person name="Gilroy R."/>
            <person name="Ravi A."/>
            <person name="Getino M."/>
            <person name="Pursley I."/>
            <person name="Horton D.L."/>
            <person name="Alikhan N.F."/>
            <person name="Baker D."/>
            <person name="Gharbi K."/>
            <person name="Hall N."/>
            <person name="Watson M."/>
            <person name="Adriaenssens E.M."/>
            <person name="Foster-Nyarko E."/>
            <person name="Jarju S."/>
            <person name="Secka A."/>
            <person name="Antonio M."/>
            <person name="Oren A."/>
            <person name="Chaudhuri R.R."/>
            <person name="La Ragione R."/>
            <person name="Hildebrand F."/>
            <person name="Pallen M.J."/>
        </authorList>
    </citation>
    <scope>NUCLEOTIDE SEQUENCE</scope>
    <source>
        <strain evidence="2">USAMLcec3-2134</strain>
    </source>
</reference>
<sequence>MEYEVYIDRLFFLHFGMNFLLLMLTDRLGDYRVSKKRLALTAAVASALYLAVLLWPVGRFSGGLRGAGALKVLLFSAGTLGALAAAFSLRQKRELLSAAGLYAACSCLLGGTLSALQGAGRALWGGKEVSSVTVLGVLAPALVASLAGCALWRREQKKRSDPLWRVRLKEGETTVEVVALADSGNSLTDPCTHRPVCVADRAVLRALGVLEKPERFRIIPYHSVGKGRGLLQAAAVEEMRLYRAGQERVQKRVLIAVSQEKLSQSGSWQMLLHPAILEEEKGEDHDIESSDAGKDAV</sequence>
<reference evidence="2" key="2">
    <citation type="submission" date="2021-04" db="EMBL/GenBank/DDBJ databases">
        <authorList>
            <person name="Gilroy R."/>
        </authorList>
    </citation>
    <scope>NUCLEOTIDE SEQUENCE</scope>
    <source>
        <strain evidence="2">USAMLcec3-2134</strain>
    </source>
</reference>
<name>A0A9D2MQ56_9FIRM</name>
<evidence type="ECO:0000313" key="3">
    <source>
        <dbReference type="Proteomes" id="UP000886883"/>
    </source>
</evidence>
<proteinExistence type="predicted"/>
<organism evidence="2 3">
    <name type="scientific">Candidatus Eisenbergiella merdigallinarum</name>
    <dbReference type="NCBI Taxonomy" id="2838552"/>
    <lineage>
        <taxon>Bacteria</taxon>
        <taxon>Bacillati</taxon>
        <taxon>Bacillota</taxon>
        <taxon>Clostridia</taxon>
        <taxon>Lachnospirales</taxon>
        <taxon>Lachnospiraceae</taxon>
        <taxon>Eisenbergiella</taxon>
    </lineage>
</organism>
<dbReference type="Pfam" id="PF03419">
    <property type="entry name" value="Peptidase_U4"/>
    <property type="match status" value="1"/>
</dbReference>
<dbReference type="GO" id="GO:0030436">
    <property type="term" value="P:asexual sporulation"/>
    <property type="evidence" value="ECO:0007669"/>
    <property type="project" value="InterPro"/>
</dbReference>
<keyword evidence="1" id="KW-0812">Transmembrane</keyword>
<protein>
    <submittedName>
        <fullName evidence="2">Sigma-E processing peptidase SpoIIGA</fullName>
    </submittedName>
</protein>
<feature type="transmembrane region" description="Helical" evidence="1">
    <location>
        <begin position="132"/>
        <end position="152"/>
    </location>
</feature>
<evidence type="ECO:0000256" key="1">
    <source>
        <dbReference type="SAM" id="Phobius"/>
    </source>
</evidence>
<gene>
    <name evidence="2" type="ORF">H9763_04110</name>
</gene>
<keyword evidence="1" id="KW-1133">Transmembrane helix</keyword>
<comment type="caution">
    <text evidence="2">The sequence shown here is derived from an EMBL/GenBank/DDBJ whole genome shotgun (WGS) entry which is preliminary data.</text>
</comment>
<dbReference type="Proteomes" id="UP000886883">
    <property type="component" value="Unassembled WGS sequence"/>
</dbReference>
<keyword evidence="1" id="KW-0472">Membrane</keyword>
<evidence type="ECO:0000313" key="2">
    <source>
        <dbReference type="EMBL" id="HJB90639.1"/>
    </source>
</evidence>
<feature type="transmembrane region" description="Helical" evidence="1">
    <location>
        <begin position="6"/>
        <end position="25"/>
    </location>
</feature>
<feature type="transmembrane region" description="Helical" evidence="1">
    <location>
        <begin position="101"/>
        <end position="120"/>
    </location>
</feature>
<dbReference type="InterPro" id="IPR005081">
    <property type="entry name" value="SpoIIGA"/>
</dbReference>
<dbReference type="GO" id="GO:0004190">
    <property type="term" value="F:aspartic-type endopeptidase activity"/>
    <property type="evidence" value="ECO:0007669"/>
    <property type="project" value="InterPro"/>
</dbReference>
<accession>A0A9D2MQ56</accession>